<dbReference type="SUPFAM" id="SSF54593">
    <property type="entry name" value="Glyoxalase/Bleomycin resistance protein/Dihydroxybiphenyl dioxygenase"/>
    <property type="match status" value="1"/>
</dbReference>
<accession>A0A8K0JIM5</accession>
<organism evidence="1 2">
    <name type="scientific">Filobasidium floriforme</name>
    <dbReference type="NCBI Taxonomy" id="5210"/>
    <lineage>
        <taxon>Eukaryota</taxon>
        <taxon>Fungi</taxon>
        <taxon>Dikarya</taxon>
        <taxon>Basidiomycota</taxon>
        <taxon>Agaricomycotina</taxon>
        <taxon>Tremellomycetes</taxon>
        <taxon>Filobasidiales</taxon>
        <taxon>Filobasidiaceae</taxon>
        <taxon>Filobasidium</taxon>
    </lineage>
</organism>
<dbReference type="OrthoDB" id="3340372at2759"/>
<sequence length="140" mass="15451">MITGIAHINLTVPEGSLHLADEFYRDTLGLKKVPVPKAQENSLAWFDIGTSGQQVHISHPNNPSELLQATSRQHPCFKIGNMEGLIELQTKIWEHYETGGDSAPVAADKVGGENSGAKGEEYPSRFFARDYANNRLEFSL</sequence>
<evidence type="ECO:0008006" key="3">
    <source>
        <dbReference type="Google" id="ProtNLM"/>
    </source>
</evidence>
<dbReference type="AlphaFoldDB" id="A0A8K0JIM5"/>
<reference evidence="1" key="1">
    <citation type="submission" date="2020-04" db="EMBL/GenBank/DDBJ databases">
        <title>Analysis of mating type loci in Filobasidium floriforme.</title>
        <authorList>
            <person name="Nowrousian M."/>
        </authorList>
    </citation>
    <scope>NUCLEOTIDE SEQUENCE</scope>
    <source>
        <strain evidence="1">CBS 6242</strain>
    </source>
</reference>
<keyword evidence="2" id="KW-1185">Reference proteome</keyword>
<gene>
    <name evidence="1" type="ORF">FFLO_04528</name>
</gene>
<dbReference type="InterPro" id="IPR029068">
    <property type="entry name" value="Glyas_Bleomycin-R_OHBP_Dase"/>
</dbReference>
<dbReference type="PANTHER" id="PTHR39175">
    <property type="entry name" value="FAMILY PROTEIN, PUTATIVE (AFU_ORTHOLOGUE AFUA_3G15060)-RELATED"/>
    <property type="match status" value="1"/>
</dbReference>
<dbReference type="Proteomes" id="UP000812966">
    <property type="component" value="Unassembled WGS sequence"/>
</dbReference>
<comment type="caution">
    <text evidence="1">The sequence shown here is derived from an EMBL/GenBank/DDBJ whole genome shotgun (WGS) entry which is preliminary data.</text>
</comment>
<evidence type="ECO:0000313" key="1">
    <source>
        <dbReference type="EMBL" id="KAG7531224.1"/>
    </source>
</evidence>
<name>A0A8K0JIM5_9TREE</name>
<dbReference type="PANTHER" id="PTHR39175:SF1">
    <property type="entry name" value="FAMILY PROTEIN, PUTATIVE (AFU_ORTHOLOGUE AFUA_3G15060)-RELATED"/>
    <property type="match status" value="1"/>
</dbReference>
<dbReference type="Gene3D" id="3.10.180.10">
    <property type="entry name" value="2,3-Dihydroxybiphenyl 1,2-Dioxygenase, domain 1"/>
    <property type="match status" value="1"/>
</dbReference>
<dbReference type="EMBL" id="JABELV010000097">
    <property type="protein sequence ID" value="KAG7531224.1"/>
    <property type="molecule type" value="Genomic_DNA"/>
</dbReference>
<evidence type="ECO:0000313" key="2">
    <source>
        <dbReference type="Proteomes" id="UP000812966"/>
    </source>
</evidence>
<protein>
    <recommendedName>
        <fullName evidence="3">Glyoxalase family protein</fullName>
    </recommendedName>
</protein>
<proteinExistence type="predicted"/>